<comment type="caution">
    <text evidence="5">The sequence shown here is derived from an EMBL/GenBank/DDBJ whole genome shotgun (WGS) entry which is preliminary data.</text>
</comment>
<dbReference type="PANTHER" id="PTHR47939">
    <property type="entry name" value="MEMBRANE-ASSOCIATED SALT-INDUCIBLE PROTEIN-LIKE"/>
    <property type="match status" value="1"/>
</dbReference>
<evidence type="ECO:0000256" key="3">
    <source>
        <dbReference type="PROSITE-ProRule" id="PRU00708"/>
    </source>
</evidence>
<evidence type="ECO:0000256" key="1">
    <source>
        <dbReference type="ARBA" id="ARBA00007626"/>
    </source>
</evidence>
<keyword evidence="6" id="KW-1185">Reference proteome</keyword>
<dbReference type="Proteomes" id="UP001634007">
    <property type="component" value="Unassembled WGS sequence"/>
</dbReference>
<evidence type="ECO:0000256" key="2">
    <source>
        <dbReference type="ARBA" id="ARBA00022737"/>
    </source>
</evidence>
<evidence type="ECO:0000313" key="5">
    <source>
        <dbReference type="EMBL" id="KAL3755517.1"/>
    </source>
</evidence>
<dbReference type="EMBL" id="JBJKBG010000001">
    <property type="protein sequence ID" value="KAL3755517.1"/>
    <property type="molecule type" value="Genomic_DNA"/>
</dbReference>
<dbReference type="Gene3D" id="1.25.40.10">
    <property type="entry name" value="Tetratricopeptide repeat domain"/>
    <property type="match status" value="4"/>
</dbReference>
<dbReference type="Pfam" id="PF13812">
    <property type="entry name" value="PPR_3"/>
    <property type="match status" value="1"/>
</dbReference>
<evidence type="ECO:0008006" key="7">
    <source>
        <dbReference type="Google" id="ProtNLM"/>
    </source>
</evidence>
<organism evidence="5 6">
    <name type="scientific">Eucalyptus globulus</name>
    <name type="common">Tasmanian blue gum</name>
    <dbReference type="NCBI Taxonomy" id="34317"/>
    <lineage>
        <taxon>Eukaryota</taxon>
        <taxon>Viridiplantae</taxon>
        <taxon>Streptophyta</taxon>
        <taxon>Embryophyta</taxon>
        <taxon>Tracheophyta</taxon>
        <taxon>Spermatophyta</taxon>
        <taxon>Magnoliopsida</taxon>
        <taxon>eudicotyledons</taxon>
        <taxon>Gunneridae</taxon>
        <taxon>Pentapetalae</taxon>
        <taxon>rosids</taxon>
        <taxon>malvids</taxon>
        <taxon>Myrtales</taxon>
        <taxon>Myrtaceae</taxon>
        <taxon>Myrtoideae</taxon>
        <taxon>Eucalypteae</taxon>
        <taxon>Eucalyptus</taxon>
    </lineage>
</organism>
<dbReference type="InterPro" id="IPR050667">
    <property type="entry name" value="PPR-containing_protein"/>
</dbReference>
<feature type="repeat" description="PPR" evidence="3">
    <location>
        <begin position="426"/>
        <end position="460"/>
    </location>
</feature>
<protein>
    <recommendedName>
        <fullName evidence="7">Pentatricopeptide repeat-containing protein</fullName>
    </recommendedName>
</protein>
<feature type="repeat" description="PPR" evidence="3">
    <location>
        <begin position="391"/>
        <end position="425"/>
    </location>
</feature>
<feature type="repeat" description="PPR" evidence="3">
    <location>
        <begin position="461"/>
        <end position="495"/>
    </location>
</feature>
<dbReference type="InterPro" id="IPR011990">
    <property type="entry name" value="TPR-like_helical_dom_sf"/>
</dbReference>
<evidence type="ECO:0000256" key="4">
    <source>
        <dbReference type="SAM" id="MobiDB-lite"/>
    </source>
</evidence>
<keyword evidence="2" id="KW-0677">Repeat</keyword>
<name>A0ABD3LVV4_EUCGL</name>
<dbReference type="PROSITE" id="PS51375">
    <property type="entry name" value="PPR"/>
    <property type="match status" value="6"/>
</dbReference>
<feature type="region of interest" description="Disordered" evidence="4">
    <location>
        <begin position="76"/>
        <end position="110"/>
    </location>
</feature>
<evidence type="ECO:0000313" key="6">
    <source>
        <dbReference type="Proteomes" id="UP001634007"/>
    </source>
</evidence>
<proteinExistence type="inferred from homology"/>
<dbReference type="Pfam" id="PF13041">
    <property type="entry name" value="PPR_2"/>
    <property type="match status" value="2"/>
</dbReference>
<accession>A0ABD3LVV4</accession>
<dbReference type="Pfam" id="PF01535">
    <property type="entry name" value="PPR"/>
    <property type="match status" value="3"/>
</dbReference>
<feature type="repeat" description="PPR" evidence="3">
    <location>
        <begin position="250"/>
        <end position="286"/>
    </location>
</feature>
<gene>
    <name evidence="5" type="ORF">ACJRO7_002553</name>
</gene>
<dbReference type="PANTHER" id="PTHR47939:SF5">
    <property type="entry name" value="PENTACOTRIPEPTIDE-REPEAT REGION OF PRORP DOMAIN-CONTAINING PROTEIN"/>
    <property type="match status" value="1"/>
</dbReference>
<reference evidence="5 6" key="1">
    <citation type="submission" date="2024-11" db="EMBL/GenBank/DDBJ databases">
        <title>Chromosome-level genome assembly of Eucalyptus globulus Labill. provides insights into its genome evolution.</title>
        <authorList>
            <person name="Li X."/>
        </authorList>
    </citation>
    <scope>NUCLEOTIDE SEQUENCE [LARGE SCALE GENOMIC DNA]</scope>
    <source>
        <strain evidence="5">CL2024</strain>
        <tissue evidence="5">Fresh tender leaves</tissue>
    </source>
</reference>
<dbReference type="AlphaFoldDB" id="A0ABD3LVV4"/>
<dbReference type="NCBIfam" id="TIGR00756">
    <property type="entry name" value="PPR"/>
    <property type="match status" value="7"/>
</dbReference>
<comment type="similarity">
    <text evidence="1">Belongs to the PPR family. P subfamily.</text>
</comment>
<feature type="repeat" description="PPR" evidence="3">
    <location>
        <begin position="215"/>
        <end position="249"/>
    </location>
</feature>
<sequence length="534" mass="59061">MSYLSNLGKMIAAVRRRCSRSVYSDLGVSTYVARLGDSLECRLNSKRGNASPGWRNCSKGLRDGCIGRASSMKTRGFATSDSEDVGPVSMSDVRRPDGEEVGSDPVETTSPVYSQADAEEVCALLLGSEDWDSAREALEKCSVNFTSALVVEVIHRCKFRGGAALRFFDWVGKRDGYGHSSEAYNMAMKIAGGAKDFECMRSLFYEMRRKGCSITPDTWTIMIMQYGRTGLTVIALGIFEEMKASGCEPSGSTYKYLIISLCGSKGRKVDEAVKLFREMMKSKHVPDKELVEIYLGCLCESCKLSDARKCVNFLREVGFSTALSYSLYIRALCRAGNLKEALKLLDNAGAERETLNKYVYGSIVSGLLRKGNLEAALSKVDEMKQAGVSPSVHVYTSLAVHYLKKKEIGKAEEVLEMMKPEGCEPTVVTYSAFIRGYMVAGKVGDAWSVFNRMKSDGPSPDFRTYSMFMDSLCKIGRSEEAMGLISEMLGDKIVPSSINFQTVFHGLNREGKHDLARLVWQQKLDLAKQRKSVT</sequence>
<feature type="repeat" description="PPR" evidence="3">
    <location>
        <begin position="356"/>
        <end position="390"/>
    </location>
</feature>
<dbReference type="InterPro" id="IPR002885">
    <property type="entry name" value="PPR_rpt"/>
</dbReference>